<dbReference type="SUPFAM" id="SSF53850">
    <property type="entry name" value="Periplasmic binding protein-like II"/>
    <property type="match status" value="1"/>
</dbReference>
<protein>
    <submittedName>
        <fullName evidence="10">Carbohydrate ABC transporter substrate-binding protein (CUT1 family)</fullName>
    </submittedName>
</protein>
<feature type="chain" id="PRO_5034410025" evidence="9">
    <location>
        <begin position="25"/>
        <end position="575"/>
    </location>
</feature>
<evidence type="ECO:0000313" key="11">
    <source>
        <dbReference type="Proteomes" id="UP000244037"/>
    </source>
</evidence>
<evidence type="ECO:0000256" key="5">
    <source>
        <dbReference type="ARBA" id="ARBA00023136"/>
    </source>
</evidence>
<keyword evidence="5" id="KW-0472">Membrane</keyword>
<dbReference type="PANTHER" id="PTHR43649">
    <property type="entry name" value="ARABINOSE-BINDING PROTEIN-RELATED"/>
    <property type="match status" value="1"/>
</dbReference>
<comment type="caution">
    <text evidence="10">The sequence shown here is derived from an EMBL/GenBank/DDBJ whole genome shotgun (WGS) entry which is preliminary data.</text>
</comment>
<dbReference type="AlphaFoldDB" id="A0A8E2VLP5"/>
<evidence type="ECO:0000256" key="9">
    <source>
        <dbReference type="SAM" id="SignalP"/>
    </source>
</evidence>
<keyword evidence="3" id="KW-1003">Cell membrane</keyword>
<evidence type="ECO:0000256" key="1">
    <source>
        <dbReference type="ARBA" id="ARBA00004418"/>
    </source>
</evidence>
<organism evidence="10 11">
    <name type="scientific">Rhodovulum kholense</name>
    <dbReference type="NCBI Taxonomy" id="453584"/>
    <lineage>
        <taxon>Bacteria</taxon>
        <taxon>Pseudomonadati</taxon>
        <taxon>Pseudomonadota</taxon>
        <taxon>Alphaproteobacteria</taxon>
        <taxon>Rhodobacterales</taxon>
        <taxon>Paracoccaceae</taxon>
        <taxon>Rhodovulum</taxon>
    </lineage>
</organism>
<reference evidence="10 11" key="1">
    <citation type="submission" date="2018-04" db="EMBL/GenBank/DDBJ databases">
        <title>Genomic Encyclopedia of Archaeal and Bacterial Type Strains, Phase II (KMG-II): from individual species to whole genera.</title>
        <authorList>
            <person name="Goeker M."/>
        </authorList>
    </citation>
    <scope>NUCLEOTIDE SEQUENCE [LARGE SCALE GENOMIC DNA]</scope>
    <source>
        <strain evidence="10 11">DSM 19783</strain>
    </source>
</reference>
<sequence length="575" mass="63549">MTHGYRTTTALGLALGLLAAPGWAGMDEARSFLDAEIGDMSVLSRADQEAEMQWFVDAAKPFAGMEIKVVSETITTHEYESKVLAPAFSAITGIKVTHDLIGEGDVVEKLQTQMQSGENIYDAYINDSDLIGTHWRYQQARNLTDWMAGEGADVTNPGLDLEDFIGTSFTTGPDGKLYQLPDQQFANLYWFRYDWFTDPKTMEDFKAKYGYDLGVPVNWSAYQDIAEFFTGRDMSYMGAEGDIYGNMDYGKKDPSLGWRYTDAWMSMAGMGDKGEPNGLPVDEWGIRVNESSQPVGSCMARGGATNSPAAVYAVTKAIEWLQKYSPPTAAGMTFSEAGPVPAQGQIAQQMFWYTAFTADMVGDGAGAVLNEDGTPKWRMAPSPHGAYWEEGMKIGYQDAGSWTLMKSTPVDRAKAAWLYAQFVTSKTVDVKKSDVGLTFIRDSTINSQHFTDRAPMLGGLVEFYRSPARVQWSPTGTNIPDYPKLAQLWWQNIGDAMSGAKTPQEALDALCADQEKVLSRLERAGVQGDLGPKLNEERDPEYWLEQPGAPKPKLANEEEEPKTVAYDDLIQSWSN</sequence>
<dbReference type="InterPro" id="IPR050490">
    <property type="entry name" value="Bact_solute-bd_prot1"/>
</dbReference>
<dbReference type="Pfam" id="PF01547">
    <property type="entry name" value="SBP_bac_1"/>
    <property type="match status" value="1"/>
</dbReference>
<accession>A0A8E2VLP5</accession>
<dbReference type="PANTHER" id="PTHR43649:SF33">
    <property type="entry name" value="POLYGALACTURONAN_RHAMNOGALACTURONAN-BINDING PROTEIN YTCQ"/>
    <property type="match status" value="1"/>
</dbReference>
<evidence type="ECO:0000256" key="6">
    <source>
        <dbReference type="ARBA" id="ARBA00023139"/>
    </source>
</evidence>
<evidence type="ECO:0000313" key="10">
    <source>
        <dbReference type="EMBL" id="PTW50815.1"/>
    </source>
</evidence>
<dbReference type="PIRSF" id="PIRSF035859">
    <property type="entry name" value="ABC_tp_sb"/>
    <property type="match status" value="1"/>
</dbReference>
<dbReference type="OrthoDB" id="9812682at2"/>
<evidence type="ECO:0000256" key="7">
    <source>
        <dbReference type="ARBA" id="ARBA00023288"/>
    </source>
</evidence>
<dbReference type="GO" id="GO:0022857">
    <property type="term" value="F:transmembrane transporter activity"/>
    <property type="evidence" value="ECO:0007669"/>
    <property type="project" value="InterPro"/>
</dbReference>
<dbReference type="EMBL" id="QAYC01000003">
    <property type="protein sequence ID" value="PTW50815.1"/>
    <property type="molecule type" value="Genomic_DNA"/>
</dbReference>
<evidence type="ECO:0000256" key="2">
    <source>
        <dbReference type="ARBA" id="ARBA00008520"/>
    </source>
</evidence>
<feature type="signal peptide" evidence="9">
    <location>
        <begin position="1"/>
        <end position="24"/>
    </location>
</feature>
<dbReference type="RefSeq" id="WP_108024561.1">
    <property type="nucleotide sequence ID" value="NZ_QAYC01000003.1"/>
</dbReference>
<comment type="subcellular location">
    <subcellularLocation>
        <location evidence="1">Periplasm</location>
    </subcellularLocation>
</comment>
<feature type="region of interest" description="Disordered" evidence="8">
    <location>
        <begin position="528"/>
        <end position="575"/>
    </location>
</feature>
<name>A0A8E2VLP5_9RHOB</name>
<dbReference type="InterPro" id="IPR014597">
    <property type="entry name" value="ABC_tp_sb"/>
</dbReference>
<dbReference type="Gene3D" id="3.40.190.10">
    <property type="entry name" value="Periplasmic binding protein-like II"/>
    <property type="match status" value="2"/>
</dbReference>
<evidence type="ECO:0000256" key="3">
    <source>
        <dbReference type="ARBA" id="ARBA00022475"/>
    </source>
</evidence>
<gene>
    <name evidence="10" type="ORF">C8N38_10350</name>
</gene>
<proteinExistence type="inferred from homology"/>
<comment type="similarity">
    <text evidence="2">Belongs to the bacterial solute-binding protein 1 family.</text>
</comment>
<keyword evidence="7" id="KW-0449">Lipoprotein</keyword>
<dbReference type="GO" id="GO:0042597">
    <property type="term" value="C:periplasmic space"/>
    <property type="evidence" value="ECO:0007669"/>
    <property type="project" value="UniProtKB-SubCell"/>
</dbReference>
<dbReference type="InterPro" id="IPR006059">
    <property type="entry name" value="SBP"/>
</dbReference>
<evidence type="ECO:0000256" key="8">
    <source>
        <dbReference type="SAM" id="MobiDB-lite"/>
    </source>
</evidence>
<keyword evidence="4 9" id="KW-0732">Signal</keyword>
<keyword evidence="6" id="KW-0564">Palmitate</keyword>
<dbReference type="Proteomes" id="UP000244037">
    <property type="component" value="Unassembled WGS sequence"/>
</dbReference>
<keyword evidence="11" id="KW-1185">Reference proteome</keyword>
<evidence type="ECO:0000256" key="4">
    <source>
        <dbReference type="ARBA" id="ARBA00022729"/>
    </source>
</evidence>